<keyword evidence="1" id="KW-0677">Repeat</keyword>
<dbReference type="InterPro" id="IPR056693">
    <property type="entry name" value="DUF7791"/>
</dbReference>
<dbReference type="OrthoDB" id="443402at2759"/>
<dbReference type="InterPro" id="IPR027417">
    <property type="entry name" value="P-loop_NTPase"/>
</dbReference>
<protein>
    <recommendedName>
        <fullName evidence="6">NACHT domain-containing protein</fullName>
    </recommendedName>
</protein>
<evidence type="ECO:0000313" key="5">
    <source>
        <dbReference type="Proteomes" id="UP001056012"/>
    </source>
</evidence>
<dbReference type="Proteomes" id="UP001056012">
    <property type="component" value="Chromosome 3"/>
</dbReference>
<sequence length="1101" mass="125834">MEALVAVGLAGNVVQFVQFSGQLISLAKEIKKKGAPSSLLELRKVTEGLTQQTRVIVTRLKANAATLEQEEQHLLDVATDCEKGGKEFIAYIDDFMKTSKPSSYLRIVQSSVKIKWHHHHIEAYISRVDKLQGSLLLATTLSLRTRGASNHQEILEHLRSIEAENDASKQSDKYLIRALSLLEDLVQQQSGSKLNILQRQMDSCMRDIQVIRSTITDTREAKILHWLDFRQRTWRFEEVEEAHRTTFEWVFQKPRANTPWHDFGDYLSGADTSLPYFINGKAGSGKSTLMKYIISHPKTKAGLKKWAGHHTLLSPHFFFWNVGTQLQKSHTGLLRSLLHSILAEYQDLIPAVFPTLYASGTPISDEEAFSYIELKGAFERMKIRSASFLRICIFIDGVDEFEGDHRDMSTFLCSLASSTIKVVVSSRPINACLNVFRGCPTLRLQDLTHDDMHVFIRDRLGSHPMMAELQDESPEKATTLKAEIQEKAEGVFLWVRLVTGLLLRGLEDGDDFDDLLPKLRALPTDLRELYNRMMQKMPSEYQVQASQMFQIFEWWRLNGNDEPLELLLLSFAIQQPHIAISSSKDTCDTQKKRGQSERMASRVRSRCCGLLEVREMPTSNIFWPPTPMVAYLHRSVAEFVASQDVWEQIHSLTIDTRFNPGTHIACGLLSILKSSHPLPDQRKGLRAPSISMRKEYFERILDLAMDACRRNTAFEESFILQYMEAVDKTMALKSRDLRWNSLDQQTRLFSTHWSIQMGSIYLGQEIQCLTDVLPLSAQANIHSFAAHKGILPYLKAVNRLSRLENIESLIVLALGSWKNEEHLFLGQRETLWFLLRMLGHRSQLGIEIPIGQNTLWELAVLVADELFSAGHREYRNPSVLLPTAFMGIPQTPFRPSSPSGFSFKISNTDDPFPSSIRGERSVHNYSFAYGNLGQNIPLELLLTDRTYEGNHTAFQINEQRKRKFEEQASDFPETNFARDKQRKRENMAAPFDESDNAFLEVPEEHLLKSAQRDDRLFECSARNDRPDRIQKGVDILRLFMSITGKRTELLNKAISMPGRPTFTAFPILREVLSQGRKGQKEWASKSEYQFLYQLVGLPEVC</sequence>
<reference evidence="4" key="1">
    <citation type="submission" date="2021-12" db="EMBL/GenBank/DDBJ databases">
        <title>Curvularia clavata genome.</title>
        <authorList>
            <person name="Cao Y."/>
        </authorList>
    </citation>
    <scope>NUCLEOTIDE SEQUENCE</scope>
    <source>
        <strain evidence="4">Yc1106</strain>
    </source>
</reference>
<dbReference type="PANTHER" id="PTHR10039">
    <property type="entry name" value="AMELOGENIN"/>
    <property type="match status" value="1"/>
</dbReference>
<evidence type="ECO:0000259" key="3">
    <source>
        <dbReference type="Pfam" id="PF25053"/>
    </source>
</evidence>
<name>A0A9Q9DT01_CURCL</name>
<feature type="domain" description="DUF7791" evidence="3">
    <location>
        <begin position="537"/>
        <end position="677"/>
    </location>
</feature>
<feature type="domain" description="Nephrocystin 3-like N-terminal" evidence="2">
    <location>
        <begin position="246"/>
        <end position="427"/>
    </location>
</feature>
<dbReference type="AlphaFoldDB" id="A0A9Q9DT01"/>
<keyword evidence="5" id="KW-1185">Reference proteome</keyword>
<dbReference type="SUPFAM" id="SSF52540">
    <property type="entry name" value="P-loop containing nucleoside triphosphate hydrolases"/>
    <property type="match status" value="1"/>
</dbReference>
<organism evidence="4 5">
    <name type="scientific">Curvularia clavata</name>
    <dbReference type="NCBI Taxonomy" id="95742"/>
    <lineage>
        <taxon>Eukaryota</taxon>
        <taxon>Fungi</taxon>
        <taxon>Dikarya</taxon>
        <taxon>Ascomycota</taxon>
        <taxon>Pezizomycotina</taxon>
        <taxon>Dothideomycetes</taxon>
        <taxon>Pleosporomycetidae</taxon>
        <taxon>Pleosporales</taxon>
        <taxon>Pleosporineae</taxon>
        <taxon>Pleosporaceae</taxon>
        <taxon>Curvularia</taxon>
    </lineage>
</organism>
<evidence type="ECO:0008006" key="6">
    <source>
        <dbReference type="Google" id="ProtNLM"/>
    </source>
</evidence>
<dbReference type="VEuPathDB" id="FungiDB:yc1106_04774"/>
<evidence type="ECO:0000313" key="4">
    <source>
        <dbReference type="EMBL" id="USP77500.1"/>
    </source>
</evidence>
<dbReference type="InterPro" id="IPR056884">
    <property type="entry name" value="NPHP3-like_N"/>
</dbReference>
<dbReference type="EMBL" id="CP089276">
    <property type="protein sequence ID" value="USP77500.1"/>
    <property type="molecule type" value="Genomic_DNA"/>
</dbReference>
<dbReference type="Pfam" id="PF25053">
    <property type="entry name" value="DUF7791"/>
    <property type="match status" value="1"/>
</dbReference>
<evidence type="ECO:0000256" key="1">
    <source>
        <dbReference type="ARBA" id="ARBA00022737"/>
    </source>
</evidence>
<gene>
    <name evidence="4" type="ORF">yc1106_04774</name>
</gene>
<evidence type="ECO:0000259" key="2">
    <source>
        <dbReference type="Pfam" id="PF24883"/>
    </source>
</evidence>
<accession>A0A9Q9DT01</accession>
<dbReference type="Pfam" id="PF24883">
    <property type="entry name" value="NPHP3_N"/>
    <property type="match status" value="1"/>
</dbReference>
<proteinExistence type="predicted"/>
<dbReference type="PANTHER" id="PTHR10039:SF5">
    <property type="entry name" value="NACHT DOMAIN-CONTAINING PROTEIN"/>
    <property type="match status" value="1"/>
</dbReference>
<dbReference type="Gene3D" id="3.40.50.300">
    <property type="entry name" value="P-loop containing nucleotide triphosphate hydrolases"/>
    <property type="match status" value="1"/>
</dbReference>